<evidence type="ECO:0000256" key="3">
    <source>
        <dbReference type="ARBA" id="ARBA00022722"/>
    </source>
</evidence>
<dbReference type="Pfam" id="PF00752">
    <property type="entry name" value="XPG_N"/>
    <property type="match status" value="1"/>
</dbReference>
<dbReference type="PRINTS" id="PR00853">
    <property type="entry name" value="XPGRADSUPER"/>
</dbReference>
<dbReference type="InterPro" id="IPR029060">
    <property type="entry name" value="PIN-like_dom_sf"/>
</dbReference>
<dbReference type="InterPro" id="IPR006085">
    <property type="entry name" value="XPG_DNA_repair_N"/>
</dbReference>
<dbReference type="SMART" id="SM00485">
    <property type="entry name" value="XPGN"/>
    <property type="match status" value="1"/>
</dbReference>
<keyword evidence="5 16" id="KW-0255">Endonuclease</keyword>
<evidence type="ECO:0000256" key="2">
    <source>
        <dbReference type="ARBA" id="ARBA00022705"/>
    </source>
</evidence>
<dbReference type="Pfam" id="PF00867">
    <property type="entry name" value="XPG_I"/>
    <property type="match status" value="1"/>
</dbReference>
<keyword evidence="11 16" id="KW-0234">DNA repair</keyword>
<comment type="caution">
    <text evidence="20">The sequence shown here is derived from an EMBL/GenBank/DDBJ whole genome shotgun (WGS) entry which is preliminary data.</text>
</comment>
<dbReference type="GO" id="GO:0008409">
    <property type="term" value="F:5'-3' exonuclease activity"/>
    <property type="evidence" value="ECO:0007669"/>
    <property type="project" value="UniProtKB-UniRule"/>
</dbReference>
<keyword evidence="21" id="KW-1185">Reference proteome</keyword>
<dbReference type="GO" id="GO:0017108">
    <property type="term" value="F:5'-flap endonuclease activity"/>
    <property type="evidence" value="ECO:0007669"/>
    <property type="project" value="UniProtKB-UniRule"/>
</dbReference>
<dbReference type="InterPro" id="IPR036279">
    <property type="entry name" value="5-3_exonuclease_C_sf"/>
</dbReference>
<evidence type="ECO:0000259" key="18">
    <source>
        <dbReference type="SMART" id="SM00484"/>
    </source>
</evidence>
<dbReference type="InterPro" id="IPR008918">
    <property type="entry name" value="HhH2"/>
</dbReference>
<reference evidence="20 21" key="1">
    <citation type="submission" date="2022-07" db="EMBL/GenBank/DDBJ databases">
        <title>Genome-wide signatures of adaptation to extreme environments.</title>
        <authorList>
            <person name="Cho C.H."/>
            <person name="Yoon H.S."/>
        </authorList>
    </citation>
    <scope>NUCLEOTIDE SEQUENCE [LARGE SCALE GENOMIC DNA]</scope>
    <source>
        <strain evidence="20 21">DBV 063 E5</strain>
    </source>
</reference>
<feature type="compositionally biased region" description="Basic residues" evidence="17">
    <location>
        <begin position="369"/>
        <end position="379"/>
    </location>
</feature>
<evidence type="ECO:0000256" key="11">
    <source>
        <dbReference type="ARBA" id="ARBA00023204"/>
    </source>
</evidence>
<evidence type="ECO:0000256" key="9">
    <source>
        <dbReference type="ARBA" id="ARBA00022842"/>
    </source>
</evidence>
<dbReference type="PROSITE" id="PS00841">
    <property type="entry name" value="XPG_1"/>
    <property type="match status" value="1"/>
</dbReference>
<accession>A0AAV9IZZ3</accession>
<comment type="function">
    <text evidence="13 16">Structure-specific nuclease with 5'-flap endonuclease and 5'-3' exonuclease activities involved in DNA replication and repair. During DNA replication, cleaves the 5'-overhanging flap structure that is generated by displacement synthesis when DNA polymerase encounters the 5'-end of a downstream Okazaki fragment. It enters the flap from the 5'-end and then tracks to cleave the flap base, leaving a nick for ligation. Also involved in the long patch base excision repair (LP-BER) pathway, by cleaving within the apurinic/apyrimidinic (AP) site-terminated flap. Acts as a genome stabilization factor that prevents flaps from equilibrating into structures that lead to duplications and deletions. Also possesses 5'-3' exonuclease activity on nicked or gapped double-stranded DNA, and exhibits RNase H activity. Also involved in replication and repair of rDNA and in repairing mitochondrial DNA.</text>
</comment>
<evidence type="ECO:0000313" key="21">
    <source>
        <dbReference type="Proteomes" id="UP001301350"/>
    </source>
</evidence>
<evidence type="ECO:0000256" key="7">
    <source>
        <dbReference type="ARBA" id="ARBA00022801"/>
    </source>
</evidence>
<dbReference type="GO" id="GO:0005739">
    <property type="term" value="C:mitochondrion"/>
    <property type="evidence" value="ECO:0007669"/>
    <property type="project" value="UniProtKB-SubCell"/>
</dbReference>
<dbReference type="SMART" id="SM00279">
    <property type="entry name" value="HhH2"/>
    <property type="match status" value="1"/>
</dbReference>
<keyword evidence="12 16" id="KW-0539">Nucleus</keyword>
<dbReference type="EMBL" id="JANCYW010000013">
    <property type="protein sequence ID" value="KAK4537611.1"/>
    <property type="molecule type" value="Genomic_DNA"/>
</dbReference>
<dbReference type="InterPro" id="IPR006086">
    <property type="entry name" value="XPG-I_dom"/>
</dbReference>
<dbReference type="CDD" id="cd09867">
    <property type="entry name" value="PIN_FEN1"/>
    <property type="match status" value="1"/>
</dbReference>
<dbReference type="PANTHER" id="PTHR11081:SF9">
    <property type="entry name" value="FLAP ENDONUCLEASE 1"/>
    <property type="match status" value="1"/>
</dbReference>
<feature type="domain" description="XPG-I" evidence="18">
    <location>
        <begin position="147"/>
        <end position="224"/>
    </location>
</feature>
<dbReference type="AlphaFoldDB" id="A0AAV9IZZ3"/>
<dbReference type="InterPro" id="IPR019974">
    <property type="entry name" value="XPG_CS"/>
</dbReference>
<evidence type="ECO:0000256" key="5">
    <source>
        <dbReference type="ARBA" id="ARBA00022759"/>
    </source>
</evidence>
<proteinExistence type="inferred from homology"/>
<dbReference type="FunFam" id="3.40.50.1010:FF:000016">
    <property type="entry name" value="Flap endonuclease 1"/>
    <property type="match status" value="1"/>
</dbReference>
<dbReference type="PROSITE" id="PS00842">
    <property type="entry name" value="XPG_2"/>
    <property type="match status" value="1"/>
</dbReference>
<keyword evidence="10 16" id="KW-0496">Mitochondrion</keyword>
<name>A0AAV9IZZ3_CYACA</name>
<evidence type="ECO:0000256" key="17">
    <source>
        <dbReference type="SAM" id="MobiDB-lite"/>
    </source>
</evidence>
<feature type="compositionally biased region" description="Polar residues" evidence="17">
    <location>
        <begin position="339"/>
        <end position="349"/>
    </location>
</feature>
<dbReference type="GO" id="GO:0003677">
    <property type="term" value="F:DNA binding"/>
    <property type="evidence" value="ECO:0007669"/>
    <property type="project" value="UniProtKB-UniRule"/>
</dbReference>
<dbReference type="InterPro" id="IPR023426">
    <property type="entry name" value="Flap_endonuc"/>
</dbReference>
<evidence type="ECO:0000256" key="15">
    <source>
        <dbReference type="ARBA" id="ARBA00063178"/>
    </source>
</evidence>
<protein>
    <recommendedName>
        <fullName evidence="16">Flap endonuclease 1</fullName>
        <shortName evidence="16">FEN-1</shortName>
        <ecNumber evidence="16">3.1.-.-</ecNumber>
    </recommendedName>
    <alternativeName>
        <fullName evidence="16">Flap structure-specific endonuclease 1</fullName>
    </alternativeName>
</protein>
<dbReference type="GO" id="GO:0043137">
    <property type="term" value="P:DNA replication, removal of RNA primer"/>
    <property type="evidence" value="ECO:0007669"/>
    <property type="project" value="UniProtKB-UniRule"/>
</dbReference>
<keyword evidence="6 16" id="KW-0227">DNA damage</keyword>
<comment type="cofactor">
    <cofactor evidence="16">
        <name>Mg(2+)</name>
        <dbReference type="ChEBI" id="CHEBI:18420"/>
    </cofactor>
    <text evidence="16">Binds 2 magnesium ions per subunit. They probably participate in the reaction catalyzed by the enzyme. May bind an additional third magnesium ion after substrate binding.</text>
</comment>
<sequence>MGIKQLAKLISDYAPRAHKEQDVKAFFGRRIALDASMSIYQFLVAVRTADSANLTNEAGEVTSHLSGVFYRTIKLLELGIKPVYVFDGKPPEMKASELAKRRARRAEDEAAAAQAKEEGDAERFAKHARRVNKVTDETMQSVKRLLRLMGMPVVEAPAEAEAQCAALATADLVYASASEDMDAITFGTPILIRNLFGSLSSAAEKKARKPSEFYLQLALEDLGVSMSQFIDVCILCGCDYTSTIPKIGPRTALNLVKQHGDIEGVLRHLESTKHVVPDDFDPAGARRIFQHPHVLPAEEVAPLLEWKAPDEEGIMQFLVKENNFNESMVRKAIERMQKASRSGAANQSRLDAFFKAKPAHTQPVDEKTKVRRPLKQAKR</sequence>
<dbReference type="HAMAP" id="MF_00614">
    <property type="entry name" value="Fen"/>
    <property type="match status" value="1"/>
</dbReference>
<evidence type="ECO:0000256" key="12">
    <source>
        <dbReference type="ARBA" id="ARBA00023242"/>
    </source>
</evidence>
<gene>
    <name evidence="20" type="ORF">CDCA_CDCA13G3636</name>
</gene>
<dbReference type="SUPFAM" id="SSF47807">
    <property type="entry name" value="5' to 3' exonuclease, C-terminal subdomain"/>
    <property type="match status" value="1"/>
</dbReference>
<comment type="similarity">
    <text evidence="14 16">Belongs to the XPG/RAD2 endonuclease family. FEN1 subfamily.</text>
</comment>
<dbReference type="SUPFAM" id="SSF88723">
    <property type="entry name" value="PIN domain-like"/>
    <property type="match status" value="1"/>
</dbReference>
<dbReference type="InterPro" id="IPR006084">
    <property type="entry name" value="XPG/Rad2"/>
</dbReference>
<evidence type="ECO:0000256" key="4">
    <source>
        <dbReference type="ARBA" id="ARBA00022723"/>
    </source>
</evidence>
<dbReference type="SMART" id="SM00484">
    <property type="entry name" value="XPGI"/>
    <property type="match status" value="1"/>
</dbReference>
<dbReference type="GO" id="GO:0000287">
    <property type="term" value="F:magnesium ion binding"/>
    <property type="evidence" value="ECO:0007669"/>
    <property type="project" value="UniProtKB-UniRule"/>
</dbReference>
<dbReference type="CDD" id="cd09907">
    <property type="entry name" value="H3TH_FEN1-Euk"/>
    <property type="match status" value="1"/>
</dbReference>
<keyword evidence="3 16" id="KW-0540">Nuclease</keyword>
<feature type="domain" description="XPG N-terminal" evidence="19">
    <location>
        <begin position="1"/>
        <end position="108"/>
    </location>
</feature>
<dbReference type="PANTHER" id="PTHR11081">
    <property type="entry name" value="FLAP ENDONUCLEASE FAMILY MEMBER"/>
    <property type="match status" value="1"/>
</dbReference>
<evidence type="ECO:0000256" key="10">
    <source>
        <dbReference type="ARBA" id="ARBA00023128"/>
    </source>
</evidence>
<evidence type="ECO:0000256" key="16">
    <source>
        <dbReference type="HAMAP-Rule" id="MF_03140"/>
    </source>
</evidence>
<evidence type="ECO:0000313" key="20">
    <source>
        <dbReference type="EMBL" id="KAK4537611.1"/>
    </source>
</evidence>
<keyword evidence="7 16" id="KW-0378">Hydrolase</keyword>
<dbReference type="Gene3D" id="3.40.50.1010">
    <property type="entry name" value="5'-nuclease"/>
    <property type="match status" value="1"/>
</dbReference>
<dbReference type="GO" id="GO:0005730">
    <property type="term" value="C:nucleolus"/>
    <property type="evidence" value="ECO:0007669"/>
    <property type="project" value="UniProtKB-SubCell"/>
</dbReference>
<dbReference type="GO" id="GO:0005654">
    <property type="term" value="C:nucleoplasm"/>
    <property type="evidence" value="ECO:0007669"/>
    <property type="project" value="UniProtKB-SubCell"/>
</dbReference>
<keyword evidence="4 16" id="KW-0479">Metal-binding</keyword>
<dbReference type="Gene3D" id="1.10.150.20">
    <property type="entry name" value="5' to 3' exonuclease, C-terminal subdomain"/>
    <property type="match status" value="1"/>
</dbReference>
<evidence type="ECO:0000256" key="13">
    <source>
        <dbReference type="ARBA" id="ARBA00029382"/>
    </source>
</evidence>
<evidence type="ECO:0000256" key="8">
    <source>
        <dbReference type="ARBA" id="ARBA00022839"/>
    </source>
</evidence>
<keyword evidence="9 16" id="KW-0460">Magnesium</keyword>
<comment type="subcellular location">
    <subcellularLocation>
        <location evidence="16">Nucleus</location>
        <location evidence="16">Nucleolus</location>
    </subcellularLocation>
    <subcellularLocation>
        <location evidence="16">Nucleus</location>
        <location evidence="16">Nucleoplasm</location>
    </subcellularLocation>
    <subcellularLocation>
        <location evidence="16">Mitochondrion</location>
    </subcellularLocation>
    <text evidence="16">Resides mostly in the nucleoli and relocalizes to the nucleoplasm upon DNA damage.</text>
</comment>
<dbReference type="FunFam" id="1.10.150.20:FF:000009">
    <property type="entry name" value="Flap endonuclease 1"/>
    <property type="match status" value="1"/>
</dbReference>
<dbReference type="EC" id="3.1.-.-" evidence="16"/>
<evidence type="ECO:0000256" key="6">
    <source>
        <dbReference type="ARBA" id="ARBA00022763"/>
    </source>
</evidence>
<keyword evidence="8 16" id="KW-0269">Exonuclease</keyword>
<organism evidence="20 21">
    <name type="scientific">Cyanidium caldarium</name>
    <name type="common">Red alga</name>
    <dbReference type="NCBI Taxonomy" id="2771"/>
    <lineage>
        <taxon>Eukaryota</taxon>
        <taxon>Rhodophyta</taxon>
        <taxon>Bangiophyceae</taxon>
        <taxon>Cyanidiales</taxon>
        <taxon>Cyanidiaceae</taxon>
        <taxon>Cyanidium</taxon>
    </lineage>
</organism>
<keyword evidence="2 16" id="KW-0235">DNA replication</keyword>
<dbReference type="Proteomes" id="UP001301350">
    <property type="component" value="Unassembled WGS sequence"/>
</dbReference>
<evidence type="ECO:0000259" key="19">
    <source>
        <dbReference type="SMART" id="SM00485"/>
    </source>
</evidence>
<keyword evidence="1 16" id="KW-0597">Phosphoprotein</keyword>
<feature type="region of interest" description="Disordered" evidence="17">
    <location>
        <begin position="339"/>
        <end position="379"/>
    </location>
</feature>
<dbReference type="GO" id="GO:0006284">
    <property type="term" value="P:base-excision repair"/>
    <property type="evidence" value="ECO:0007669"/>
    <property type="project" value="UniProtKB-UniRule"/>
</dbReference>
<evidence type="ECO:0000256" key="14">
    <source>
        <dbReference type="ARBA" id="ARBA00034726"/>
    </source>
</evidence>
<comment type="subunit">
    <text evidence="15">Interacts with PCNA1 and PCNA2. Three molecules of FEN1 bind to one PCNA trimer with each molecule binding to one PCNA monomer. PCNA stimulates the nuclease activity without altering cleavage specificity.</text>
</comment>
<evidence type="ECO:0000256" key="1">
    <source>
        <dbReference type="ARBA" id="ARBA00022553"/>
    </source>
</evidence>